<reference evidence="10" key="1">
    <citation type="journal article" date="2020" name="J. Eukaryot. Microbiol.">
        <title>De novo Sequencing, Assembly and Annotation of the Transcriptome for the Free-Living Testate Amoeba Arcella intermedia.</title>
        <authorList>
            <person name="Ribeiro G.M."/>
            <person name="Porfirio-Sousa A.L."/>
            <person name="Maurer-Alcala X.X."/>
            <person name="Katz L.A."/>
            <person name="Lahr D.J.G."/>
        </authorList>
    </citation>
    <scope>NUCLEOTIDE SEQUENCE</scope>
</reference>
<dbReference type="SMART" id="SM00446">
    <property type="entry name" value="LRRcap"/>
    <property type="match status" value="1"/>
</dbReference>
<evidence type="ECO:0000256" key="1">
    <source>
        <dbReference type="ARBA" id="ARBA00004123"/>
    </source>
</evidence>
<dbReference type="GO" id="GO:0005686">
    <property type="term" value="C:U2 snRNP"/>
    <property type="evidence" value="ECO:0007669"/>
    <property type="project" value="TreeGrafter"/>
</dbReference>
<dbReference type="AlphaFoldDB" id="A0A6B2LG35"/>
<evidence type="ECO:0000256" key="7">
    <source>
        <dbReference type="ARBA" id="ARBA00024196"/>
    </source>
</evidence>
<evidence type="ECO:0000256" key="8">
    <source>
        <dbReference type="SAM" id="MobiDB-lite"/>
    </source>
</evidence>
<sequence length="233" mass="26089">MTAELILTSPAFVNPLKERELDLRGNKIAQIENLGATEDQYDVLDFSDNDITRLDGFPLLNRLSTILLNNNRLTSIATGLGTKISALETLMLTGNRIENLSDLDPLGEFKRLHNLSLLRNPVTKVKNYRLYVIRLVPSLRVLDFMKIKDKERLEAKKVFSAEVGKGGSQTKGTSNGSNALPASGIGLTEEQKQKLEQLISRATSTDEIQKYERILRSGKIPKNLEHIFSQPKE</sequence>
<proteinExistence type="inferred from homology"/>
<dbReference type="SUPFAM" id="SSF52058">
    <property type="entry name" value="L domain-like"/>
    <property type="match status" value="1"/>
</dbReference>
<organism evidence="10">
    <name type="scientific">Arcella intermedia</name>
    <dbReference type="NCBI Taxonomy" id="1963864"/>
    <lineage>
        <taxon>Eukaryota</taxon>
        <taxon>Amoebozoa</taxon>
        <taxon>Tubulinea</taxon>
        <taxon>Elardia</taxon>
        <taxon>Arcellinida</taxon>
        <taxon>Sphaerothecina</taxon>
        <taxon>Arcellidae</taxon>
        <taxon>Arcella</taxon>
    </lineage>
</organism>
<keyword evidence="2" id="KW-0433">Leucine-rich repeat</keyword>
<evidence type="ECO:0000256" key="3">
    <source>
        <dbReference type="ARBA" id="ARBA00022728"/>
    </source>
</evidence>
<evidence type="ECO:0000313" key="10">
    <source>
        <dbReference type="EMBL" id="NDV36032.1"/>
    </source>
</evidence>
<feature type="region of interest" description="Disordered" evidence="8">
    <location>
        <begin position="164"/>
        <end position="184"/>
    </location>
</feature>
<keyword evidence="6" id="KW-0539">Nucleus</keyword>
<accession>A0A6B2LG35</accession>
<dbReference type="EMBL" id="GIBP01007063">
    <property type="protein sequence ID" value="NDV36032.1"/>
    <property type="molecule type" value="Transcribed_RNA"/>
</dbReference>
<dbReference type="Gene3D" id="3.80.10.10">
    <property type="entry name" value="Ribonuclease Inhibitor"/>
    <property type="match status" value="1"/>
</dbReference>
<dbReference type="GO" id="GO:0030620">
    <property type="term" value="F:U2 snRNA binding"/>
    <property type="evidence" value="ECO:0007669"/>
    <property type="project" value="InterPro"/>
</dbReference>
<dbReference type="PROSITE" id="PS51450">
    <property type="entry name" value="LRR"/>
    <property type="match status" value="2"/>
</dbReference>
<dbReference type="GO" id="GO:0005681">
    <property type="term" value="C:spliceosomal complex"/>
    <property type="evidence" value="ECO:0007669"/>
    <property type="project" value="UniProtKB-KW"/>
</dbReference>
<dbReference type="Pfam" id="PF14580">
    <property type="entry name" value="LRR_9"/>
    <property type="match status" value="1"/>
</dbReference>
<dbReference type="FunFam" id="3.80.10.10:FF:000026">
    <property type="entry name" value="U2 small nuclear ribonucleoprotein A"/>
    <property type="match status" value="1"/>
</dbReference>
<dbReference type="InterPro" id="IPR032675">
    <property type="entry name" value="LRR_dom_sf"/>
</dbReference>
<dbReference type="PANTHER" id="PTHR10552:SF6">
    <property type="entry name" value="U2 SMALL NUCLEAR RIBONUCLEOPROTEIN A"/>
    <property type="match status" value="1"/>
</dbReference>
<feature type="domain" description="U2A'/phosphoprotein 32 family A C-terminal" evidence="9">
    <location>
        <begin position="125"/>
        <end position="143"/>
    </location>
</feature>
<comment type="similarity">
    <text evidence="7">Belongs to the U2 small nuclear ribonucleoprotein A family.</text>
</comment>
<keyword evidence="5" id="KW-0508">mRNA splicing</keyword>
<dbReference type="InterPro" id="IPR001611">
    <property type="entry name" value="Leu-rich_rpt"/>
</dbReference>
<feature type="compositionally biased region" description="Polar residues" evidence="8">
    <location>
        <begin position="170"/>
        <end position="180"/>
    </location>
</feature>
<keyword evidence="4" id="KW-0677">Repeat</keyword>
<dbReference type="InterPro" id="IPR044640">
    <property type="entry name" value="RU2A"/>
</dbReference>
<evidence type="ECO:0000256" key="4">
    <source>
        <dbReference type="ARBA" id="ARBA00022737"/>
    </source>
</evidence>
<name>A0A6B2LG35_9EUKA</name>
<evidence type="ECO:0000256" key="2">
    <source>
        <dbReference type="ARBA" id="ARBA00022614"/>
    </source>
</evidence>
<keyword evidence="3" id="KW-0507">mRNA processing</keyword>
<dbReference type="InterPro" id="IPR003603">
    <property type="entry name" value="U2A'_phosphoprotein32A_C"/>
</dbReference>
<evidence type="ECO:0000256" key="6">
    <source>
        <dbReference type="ARBA" id="ARBA00023242"/>
    </source>
</evidence>
<dbReference type="PANTHER" id="PTHR10552">
    <property type="entry name" value="U2 SMALL NUCLEAR RIBONUCLEOPROTEIN A"/>
    <property type="match status" value="1"/>
</dbReference>
<evidence type="ECO:0000256" key="5">
    <source>
        <dbReference type="ARBA" id="ARBA00023187"/>
    </source>
</evidence>
<keyword evidence="3" id="KW-0747">Spliceosome</keyword>
<evidence type="ECO:0000259" key="9">
    <source>
        <dbReference type="SMART" id="SM00446"/>
    </source>
</evidence>
<protein>
    <recommendedName>
        <fullName evidence="9">U2A'/phosphoprotein 32 family A C-terminal domain-containing protein</fullName>
    </recommendedName>
</protein>
<dbReference type="GO" id="GO:0000398">
    <property type="term" value="P:mRNA splicing, via spliceosome"/>
    <property type="evidence" value="ECO:0007669"/>
    <property type="project" value="InterPro"/>
</dbReference>
<comment type="subcellular location">
    <subcellularLocation>
        <location evidence="1">Nucleus</location>
    </subcellularLocation>
</comment>